<dbReference type="AlphaFoldDB" id="A0A1J8QKX8"/>
<evidence type="ECO:0000313" key="2">
    <source>
        <dbReference type="Proteomes" id="UP000183567"/>
    </source>
</evidence>
<dbReference type="STRING" id="180088.A0A1J8QKX8"/>
<dbReference type="EMBL" id="LVVM01005625">
    <property type="protein sequence ID" value="OJA10074.1"/>
    <property type="molecule type" value="Genomic_DNA"/>
</dbReference>
<sequence>MTEAKKIQDDIDHRIASVASFAGLRRFPQGRGFKQWTGDDSKALMKVYLPAIEGYVPVDVIRTFRAFLKFCYLVRRNIITESTLGEIQNTLDRFHRYRTIFQSIGVVLMFSLPQQHSCSHYVLLI</sequence>
<evidence type="ECO:0000313" key="1">
    <source>
        <dbReference type="EMBL" id="OJA10074.1"/>
    </source>
</evidence>
<dbReference type="Proteomes" id="UP000183567">
    <property type="component" value="Unassembled WGS sequence"/>
</dbReference>
<organism evidence="1 2">
    <name type="scientific">Rhizopogon vesiculosus</name>
    <dbReference type="NCBI Taxonomy" id="180088"/>
    <lineage>
        <taxon>Eukaryota</taxon>
        <taxon>Fungi</taxon>
        <taxon>Dikarya</taxon>
        <taxon>Basidiomycota</taxon>
        <taxon>Agaricomycotina</taxon>
        <taxon>Agaricomycetes</taxon>
        <taxon>Agaricomycetidae</taxon>
        <taxon>Boletales</taxon>
        <taxon>Suillineae</taxon>
        <taxon>Rhizopogonaceae</taxon>
        <taxon>Rhizopogon</taxon>
    </lineage>
</organism>
<dbReference type="OrthoDB" id="3199698at2759"/>
<name>A0A1J8QKX8_9AGAM</name>
<comment type="caution">
    <text evidence="1">The sequence shown here is derived from an EMBL/GenBank/DDBJ whole genome shotgun (WGS) entry which is preliminary data.</text>
</comment>
<gene>
    <name evidence="1" type="ORF">AZE42_12138</name>
</gene>
<proteinExistence type="predicted"/>
<protein>
    <submittedName>
        <fullName evidence="1">Uncharacterized protein</fullName>
    </submittedName>
</protein>
<accession>A0A1J8QKX8</accession>
<reference evidence="1 2" key="1">
    <citation type="submission" date="2016-03" db="EMBL/GenBank/DDBJ databases">
        <title>Comparative genomics of the ectomycorrhizal sister species Rhizopogon vinicolor and Rhizopogon vesiculosus (Basidiomycota: Boletales) reveals a divergence of the mating type B locus.</title>
        <authorList>
            <person name="Mujic A.B."/>
            <person name="Kuo A."/>
            <person name="Tritt A."/>
            <person name="Lipzen A."/>
            <person name="Chen C."/>
            <person name="Johnson J."/>
            <person name="Sharma A."/>
            <person name="Barry K."/>
            <person name="Grigoriev I.V."/>
            <person name="Spatafora J.W."/>
        </authorList>
    </citation>
    <scope>NUCLEOTIDE SEQUENCE [LARGE SCALE GENOMIC DNA]</scope>
    <source>
        <strain evidence="1 2">AM-OR11-056</strain>
    </source>
</reference>
<keyword evidence="2" id="KW-1185">Reference proteome</keyword>